<dbReference type="InterPro" id="IPR036866">
    <property type="entry name" value="RibonucZ/Hydroxyglut_hydro"/>
</dbReference>
<proteinExistence type="predicted"/>
<reference evidence="1 2" key="1">
    <citation type="submission" date="2024-04" db="EMBL/GenBank/DDBJ databases">
        <authorList>
            <person name="Abashina T."/>
            <person name="Shaikin A."/>
        </authorList>
    </citation>
    <scope>NUCLEOTIDE SEQUENCE [LARGE SCALE GENOMIC DNA]</scope>
    <source>
        <strain evidence="1 2">AAFK</strain>
    </source>
</reference>
<dbReference type="RefSeq" id="WP_341369567.1">
    <property type="nucleotide sequence ID" value="NZ_JBBPCO010000001.1"/>
</dbReference>
<comment type="caution">
    <text evidence="1">The sequence shown here is derived from an EMBL/GenBank/DDBJ whole genome shotgun (WGS) entry which is preliminary data.</text>
</comment>
<sequence length="221" mass="24804">MLDIPVKQLPEDAMIFKQMLNPPRASFSYLICDPVTRETLLIDPDQDHCDAYLAFLSHLDLSLSYILLTRPQAAVLGAIPRLKLKHEARVVGVDLNRSEDIDLKMQPGDVLYLGEERIELLPLPQSPDAVAYRWNDRLFMEMAKTGDLPDSLSGLPGETLIYPGVLLNDCWVSCVARERESRTSCQYPELAAYKEPCCAELRPDSASQEASACRLPHMANM</sequence>
<accession>A0ABU9D4M7</accession>
<evidence type="ECO:0000313" key="2">
    <source>
        <dbReference type="Proteomes" id="UP001446205"/>
    </source>
</evidence>
<dbReference type="SUPFAM" id="SSF56281">
    <property type="entry name" value="Metallo-hydrolase/oxidoreductase"/>
    <property type="match status" value="1"/>
</dbReference>
<gene>
    <name evidence="1" type="ORF">WOB96_01885</name>
</gene>
<keyword evidence="2" id="KW-1185">Reference proteome</keyword>
<name>A0ABU9D4M7_9PROT</name>
<evidence type="ECO:0000313" key="1">
    <source>
        <dbReference type="EMBL" id="MEK8088505.1"/>
    </source>
</evidence>
<organism evidence="1 2">
    <name type="scientific">Thermithiobacillus plumbiphilus</name>
    <dbReference type="NCBI Taxonomy" id="1729899"/>
    <lineage>
        <taxon>Bacteria</taxon>
        <taxon>Pseudomonadati</taxon>
        <taxon>Pseudomonadota</taxon>
        <taxon>Acidithiobacillia</taxon>
        <taxon>Acidithiobacillales</taxon>
        <taxon>Thermithiobacillaceae</taxon>
        <taxon>Thermithiobacillus</taxon>
    </lineage>
</organism>
<evidence type="ECO:0008006" key="3">
    <source>
        <dbReference type="Google" id="ProtNLM"/>
    </source>
</evidence>
<protein>
    <recommendedName>
        <fullName evidence="3">Metallo-beta-lactamase domain-containing protein</fullName>
    </recommendedName>
</protein>
<dbReference type="PANTHER" id="PTHR43084:SF1">
    <property type="entry name" value="PERSULFIDE DIOXYGENASE ETHE1, MITOCHONDRIAL"/>
    <property type="match status" value="1"/>
</dbReference>
<dbReference type="EMBL" id="JBBPCO010000001">
    <property type="protein sequence ID" value="MEK8088505.1"/>
    <property type="molecule type" value="Genomic_DNA"/>
</dbReference>
<dbReference type="InterPro" id="IPR051682">
    <property type="entry name" value="Mito_Persulfide_Diox"/>
</dbReference>
<dbReference type="PANTHER" id="PTHR43084">
    <property type="entry name" value="PERSULFIDE DIOXYGENASE ETHE1"/>
    <property type="match status" value="1"/>
</dbReference>
<dbReference type="Gene3D" id="3.60.15.10">
    <property type="entry name" value="Ribonuclease Z/Hydroxyacylglutathione hydrolase-like"/>
    <property type="match status" value="1"/>
</dbReference>
<dbReference type="Proteomes" id="UP001446205">
    <property type="component" value="Unassembled WGS sequence"/>
</dbReference>